<keyword evidence="3 8" id="KW-0732">Signal</keyword>
<keyword evidence="7" id="KW-0325">Glycoprotein</keyword>
<dbReference type="PANTHER" id="PTHR48061:SF12">
    <property type="entry name" value="DISEASE RESISTANCE LIKE PROTEIN"/>
    <property type="match status" value="1"/>
</dbReference>
<evidence type="ECO:0000256" key="1">
    <source>
        <dbReference type="ARBA" id="ARBA00004479"/>
    </source>
</evidence>
<keyword evidence="2" id="KW-0812">Transmembrane</keyword>
<evidence type="ECO:0000313" key="10">
    <source>
        <dbReference type="RefSeq" id="XP_060672739.1"/>
    </source>
</evidence>
<evidence type="ECO:0000256" key="2">
    <source>
        <dbReference type="ARBA" id="ARBA00022692"/>
    </source>
</evidence>
<keyword evidence="5" id="KW-0472">Membrane</keyword>
<dbReference type="InterPro" id="IPR032675">
    <property type="entry name" value="LRR_dom_sf"/>
</dbReference>
<gene>
    <name evidence="10" type="primary">LOC132803545</name>
</gene>
<evidence type="ECO:0000256" key="7">
    <source>
        <dbReference type="ARBA" id="ARBA00023180"/>
    </source>
</evidence>
<evidence type="ECO:0000256" key="6">
    <source>
        <dbReference type="ARBA" id="ARBA00023170"/>
    </source>
</evidence>
<evidence type="ECO:0000256" key="8">
    <source>
        <dbReference type="SAM" id="SignalP"/>
    </source>
</evidence>
<dbReference type="Gene3D" id="3.80.10.10">
    <property type="entry name" value="Ribonuclease Inhibitor"/>
    <property type="match status" value="2"/>
</dbReference>
<proteinExistence type="predicted"/>
<dbReference type="GeneID" id="132803545"/>
<dbReference type="PANTHER" id="PTHR48061">
    <property type="entry name" value="LEUCINE-RICH REPEAT RECEPTOR PROTEIN KINASE EMS1-LIKE-RELATED"/>
    <property type="match status" value="1"/>
</dbReference>
<dbReference type="Proteomes" id="UP001652623">
    <property type="component" value="Chromosome 4"/>
</dbReference>
<sequence length="266" mass="29944">MAFLPLLHHLLIIITYFAYFVQPLCHNDDSIALLEFKNSFIIDKLLLEILLHIPEFNPGEENRDCCSWDSVACDTDTGCVVALDLSSSFLHGSINSTSTFFNLSQLQRLNLAYNDFDFFQIPSAMGHLSRLTYLNLSHSSFYGQVPFEISRLSNLSFLALSYNDLELKSPNLSSLILVSILDLGNSKLSAKLELEVFNGKGDFLPWCKKMKVVLVQMKVTKAIVGSYGVYVIEDMKVEIDEIVMSTIILHLSNNVLRNVDDVKTTS</sequence>
<protein>
    <submittedName>
        <fullName evidence="10">Receptor-like protein 6</fullName>
    </submittedName>
</protein>
<keyword evidence="6" id="KW-0675">Receptor</keyword>
<feature type="chain" id="PRO_5047079543" evidence="8">
    <location>
        <begin position="24"/>
        <end position="266"/>
    </location>
</feature>
<evidence type="ECO:0000313" key="9">
    <source>
        <dbReference type="Proteomes" id="UP001652623"/>
    </source>
</evidence>
<dbReference type="SUPFAM" id="SSF52058">
    <property type="entry name" value="L domain-like"/>
    <property type="match status" value="1"/>
</dbReference>
<feature type="signal peptide" evidence="8">
    <location>
        <begin position="1"/>
        <end position="23"/>
    </location>
</feature>
<keyword evidence="9" id="KW-1185">Reference proteome</keyword>
<accession>A0ABM4A7N3</accession>
<evidence type="ECO:0000256" key="3">
    <source>
        <dbReference type="ARBA" id="ARBA00022729"/>
    </source>
</evidence>
<dbReference type="InterPro" id="IPR046956">
    <property type="entry name" value="RLP23-like"/>
</dbReference>
<reference evidence="10" key="1">
    <citation type="submission" date="2025-08" db="UniProtKB">
        <authorList>
            <consortium name="RefSeq"/>
        </authorList>
    </citation>
    <scope>IDENTIFICATION</scope>
    <source>
        <tissue evidence="10">Seedling</tissue>
    </source>
</reference>
<name>A0ABM4A7N3_ZIZJJ</name>
<organism evidence="9 10">
    <name type="scientific">Ziziphus jujuba</name>
    <name type="common">Chinese jujube</name>
    <name type="synonym">Ziziphus sativa</name>
    <dbReference type="NCBI Taxonomy" id="326968"/>
    <lineage>
        <taxon>Eukaryota</taxon>
        <taxon>Viridiplantae</taxon>
        <taxon>Streptophyta</taxon>
        <taxon>Embryophyta</taxon>
        <taxon>Tracheophyta</taxon>
        <taxon>Spermatophyta</taxon>
        <taxon>Magnoliopsida</taxon>
        <taxon>eudicotyledons</taxon>
        <taxon>Gunneridae</taxon>
        <taxon>Pentapetalae</taxon>
        <taxon>rosids</taxon>
        <taxon>fabids</taxon>
        <taxon>Rosales</taxon>
        <taxon>Rhamnaceae</taxon>
        <taxon>Paliureae</taxon>
        <taxon>Ziziphus</taxon>
    </lineage>
</organism>
<keyword evidence="4" id="KW-1133">Transmembrane helix</keyword>
<comment type="subcellular location">
    <subcellularLocation>
        <location evidence="1">Membrane</location>
        <topology evidence="1">Single-pass type I membrane protein</topology>
    </subcellularLocation>
</comment>
<evidence type="ECO:0000256" key="4">
    <source>
        <dbReference type="ARBA" id="ARBA00022989"/>
    </source>
</evidence>
<evidence type="ECO:0000256" key="5">
    <source>
        <dbReference type="ARBA" id="ARBA00023136"/>
    </source>
</evidence>
<dbReference type="RefSeq" id="XP_060672739.1">
    <property type="nucleotide sequence ID" value="XM_060816756.1"/>
</dbReference>